<evidence type="ECO:0000256" key="1">
    <source>
        <dbReference type="ARBA" id="ARBA00022490"/>
    </source>
</evidence>
<reference evidence="8 9" key="1">
    <citation type="submission" date="2024-01" db="EMBL/GenBank/DDBJ databases">
        <title>Multi-omics insights into the function and evolution of sodium benzoate biodegradation pathways in Benzoatithermus flavus gen. nov., sp. nov. from hot spring.</title>
        <authorList>
            <person name="Hu C.-J."/>
            <person name="Li W.-J."/>
        </authorList>
    </citation>
    <scope>NUCLEOTIDE SEQUENCE [LARGE SCALE GENOMIC DNA]</scope>
    <source>
        <strain evidence="8 9">SYSU G07066</strain>
    </source>
</reference>
<dbReference type="InterPro" id="IPR051086">
    <property type="entry name" value="RNase_D-like"/>
</dbReference>
<protein>
    <recommendedName>
        <fullName evidence="6">Ribonuclease D</fullName>
        <shortName evidence="6">RNase D</shortName>
        <ecNumber evidence="6">3.1.13.5</ecNumber>
    </recommendedName>
</protein>
<keyword evidence="9" id="KW-1185">Reference proteome</keyword>
<keyword evidence="1 6" id="KW-0963">Cytoplasm</keyword>
<dbReference type="PANTHER" id="PTHR47649">
    <property type="entry name" value="RIBONUCLEASE D"/>
    <property type="match status" value="1"/>
</dbReference>
<dbReference type="SMART" id="SM00341">
    <property type="entry name" value="HRDC"/>
    <property type="match status" value="1"/>
</dbReference>
<dbReference type="InterPro" id="IPR012337">
    <property type="entry name" value="RNaseH-like_sf"/>
</dbReference>
<dbReference type="Gene3D" id="1.10.150.80">
    <property type="entry name" value="HRDC domain"/>
    <property type="match status" value="1"/>
</dbReference>
<dbReference type="CDD" id="cd06142">
    <property type="entry name" value="RNaseD_exo"/>
    <property type="match status" value="1"/>
</dbReference>
<dbReference type="PROSITE" id="PS50967">
    <property type="entry name" value="HRDC"/>
    <property type="match status" value="1"/>
</dbReference>
<keyword evidence="4 6" id="KW-0378">Hydrolase</keyword>
<dbReference type="Pfam" id="PF00570">
    <property type="entry name" value="HRDC"/>
    <property type="match status" value="1"/>
</dbReference>
<dbReference type="EMBL" id="JBBLZC010000010">
    <property type="protein sequence ID" value="MEK0083783.1"/>
    <property type="molecule type" value="Genomic_DNA"/>
</dbReference>
<feature type="domain" description="HRDC" evidence="7">
    <location>
        <begin position="207"/>
        <end position="285"/>
    </location>
</feature>
<dbReference type="InterPro" id="IPR002121">
    <property type="entry name" value="HRDC_dom"/>
</dbReference>
<dbReference type="Proteomes" id="UP001375743">
    <property type="component" value="Unassembled WGS sequence"/>
</dbReference>
<name>A0ABU8XRE2_9PROT</name>
<organism evidence="8 9">
    <name type="scientific">Benzoatithermus flavus</name>
    <dbReference type="NCBI Taxonomy" id="3108223"/>
    <lineage>
        <taxon>Bacteria</taxon>
        <taxon>Pseudomonadati</taxon>
        <taxon>Pseudomonadota</taxon>
        <taxon>Alphaproteobacteria</taxon>
        <taxon>Geminicoccales</taxon>
        <taxon>Geminicoccaceae</taxon>
        <taxon>Benzoatithermus</taxon>
    </lineage>
</organism>
<dbReference type="PANTHER" id="PTHR47649:SF1">
    <property type="entry name" value="RIBONUCLEASE D"/>
    <property type="match status" value="1"/>
</dbReference>
<dbReference type="GO" id="GO:0033890">
    <property type="term" value="F:ribonuclease D activity"/>
    <property type="evidence" value="ECO:0007669"/>
    <property type="project" value="UniProtKB-EC"/>
</dbReference>
<dbReference type="SMART" id="SM00474">
    <property type="entry name" value="35EXOc"/>
    <property type="match status" value="1"/>
</dbReference>
<keyword evidence="2 6" id="KW-0819">tRNA processing</keyword>
<evidence type="ECO:0000256" key="2">
    <source>
        <dbReference type="ARBA" id="ARBA00022694"/>
    </source>
</evidence>
<dbReference type="SUPFAM" id="SSF47819">
    <property type="entry name" value="HRDC-like"/>
    <property type="match status" value="2"/>
</dbReference>
<evidence type="ECO:0000313" key="8">
    <source>
        <dbReference type="EMBL" id="MEK0083783.1"/>
    </source>
</evidence>
<dbReference type="InterPro" id="IPR010997">
    <property type="entry name" value="HRDC-like_sf"/>
</dbReference>
<keyword evidence="3 6" id="KW-0540">Nuclease</keyword>
<comment type="function">
    <text evidence="6">Exonuclease involved in the 3' processing of various precursor tRNAs. Initiates hydrolysis at the 3'-terminus of an RNA molecule and releases 5'-mononucleotides.</text>
</comment>
<comment type="cofactor">
    <cofactor evidence="6">
        <name>a divalent metal cation</name>
        <dbReference type="ChEBI" id="CHEBI:60240"/>
    </cofactor>
</comment>
<dbReference type="InterPro" id="IPR036397">
    <property type="entry name" value="RNaseH_sf"/>
</dbReference>
<dbReference type="HAMAP" id="MF_01899">
    <property type="entry name" value="RNase_D"/>
    <property type="match status" value="1"/>
</dbReference>
<dbReference type="EC" id="3.1.13.5" evidence="6"/>
<dbReference type="InterPro" id="IPR006292">
    <property type="entry name" value="RNase_D"/>
</dbReference>
<gene>
    <name evidence="6 8" type="primary">rnd</name>
    <name evidence="8" type="ORF">U1T56_11520</name>
</gene>
<dbReference type="InterPro" id="IPR002562">
    <property type="entry name" value="3'-5'_exonuclease_dom"/>
</dbReference>
<comment type="similarity">
    <text evidence="6">Belongs to the RNase D family.</text>
</comment>
<evidence type="ECO:0000259" key="7">
    <source>
        <dbReference type="PROSITE" id="PS50967"/>
    </source>
</evidence>
<evidence type="ECO:0000256" key="3">
    <source>
        <dbReference type="ARBA" id="ARBA00022722"/>
    </source>
</evidence>
<evidence type="ECO:0000256" key="5">
    <source>
        <dbReference type="ARBA" id="ARBA00022839"/>
    </source>
</evidence>
<evidence type="ECO:0000313" key="9">
    <source>
        <dbReference type="Proteomes" id="UP001375743"/>
    </source>
</evidence>
<sequence length="385" mass="43226">MPLITDTRALAAFCDRMRQERFVAVDTEFMRDRTYWPRLCLVQVAGEKEAVAIDALAPGIDLAPLLALMADPAVLKVMHAARQDLEIFHRLGQLPHPFFDTQVAAMVCGFGEEVAYETLVNKVAKAQLDKSSRFTDWARRPLTEAQIRYALGDVTHLRVIYESLHARIEKAGRMGWVQEELEALLDPRLYENPPEEAWKRLKLRSRDGRFVAIVQALAAWREREAQRRDLPRARIIRDDLLLEVAANRPQTVEELRSLERVSVDKEGAAAIVAAIREVMALPRAALPQLPEPVVLPRGIGPIVDLLRVLLKYRCEEAEVAQRLVASTADLEAIAVDDRADVPAMHGWRREIFGEDALALKAGRLALAVRGRRPAVIRLEQGTAAS</sequence>
<comment type="caution">
    <text evidence="8">The sequence shown here is derived from an EMBL/GenBank/DDBJ whole genome shotgun (WGS) entry which is preliminary data.</text>
</comment>
<dbReference type="Pfam" id="PF01612">
    <property type="entry name" value="DNA_pol_A_exo1"/>
    <property type="match status" value="1"/>
</dbReference>
<comment type="catalytic activity">
    <reaction evidence="6">
        <text>Exonucleolytic cleavage that removes extra residues from the 3'-terminus of tRNA to produce 5'-mononucleotides.</text>
        <dbReference type="EC" id="3.1.13.5"/>
    </reaction>
</comment>
<dbReference type="NCBIfam" id="TIGR01388">
    <property type="entry name" value="rnd"/>
    <property type="match status" value="1"/>
</dbReference>
<keyword evidence="5 6" id="KW-0269">Exonuclease</keyword>
<dbReference type="InterPro" id="IPR044876">
    <property type="entry name" value="HRDC_dom_sf"/>
</dbReference>
<dbReference type="SUPFAM" id="SSF53098">
    <property type="entry name" value="Ribonuclease H-like"/>
    <property type="match status" value="1"/>
</dbReference>
<proteinExistence type="inferred from homology"/>
<accession>A0ABU8XRE2</accession>
<dbReference type="RefSeq" id="WP_418159631.1">
    <property type="nucleotide sequence ID" value="NZ_JBBLZC010000010.1"/>
</dbReference>
<evidence type="ECO:0000256" key="6">
    <source>
        <dbReference type="HAMAP-Rule" id="MF_01899"/>
    </source>
</evidence>
<dbReference type="Gene3D" id="3.30.420.10">
    <property type="entry name" value="Ribonuclease H-like superfamily/Ribonuclease H"/>
    <property type="match status" value="1"/>
</dbReference>
<evidence type="ECO:0000256" key="4">
    <source>
        <dbReference type="ARBA" id="ARBA00022801"/>
    </source>
</evidence>
<comment type="subcellular location">
    <subcellularLocation>
        <location evidence="6">Cytoplasm</location>
    </subcellularLocation>
</comment>